<protein>
    <recommendedName>
        <fullName evidence="4">Copper(I)-binding protein</fullName>
    </recommendedName>
</protein>
<feature type="compositionally biased region" description="Low complexity" evidence="1">
    <location>
        <begin position="166"/>
        <end position="187"/>
    </location>
</feature>
<dbReference type="InterPro" id="IPR007410">
    <property type="entry name" value="LpqE-like"/>
</dbReference>
<dbReference type="Proteomes" id="UP000184501">
    <property type="component" value="Unassembled WGS sequence"/>
</dbReference>
<dbReference type="InterPro" id="IPR036182">
    <property type="entry name" value="PCuAC_sf"/>
</dbReference>
<dbReference type="EMBL" id="FQVN01000001">
    <property type="protein sequence ID" value="SHE75316.1"/>
    <property type="molecule type" value="Genomic_DNA"/>
</dbReference>
<dbReference type="RefSeq" id="WP_083959302.1">
    <property type="nucleotide sequence ID" value="NZ_FQVN01000001.1"/>
</dbReference>
<evidence type="ECO:0008006" key="4">
    <source>
        <dbReference type="Google" id="ProtNLM"/>
    </source>
</evidence>
<dbReference type="STRING" id="2017.SAMN05444320_101975"/>
<dbReference type="Gene3D" id="2.60.40.1890">
    <property type="entry name" value="PCu(A)C copper chaperone"/>
    <property type="match status" value="1"/>
</dbReference>
<dbReference type="SUPFAM" id="SSF110087">
    <property type="entry name" value="DR1885-like metal-binding protein"/>
    <property type="match status" value="1"/>
</dbReference>
<evidence type="ECO:0000313" key="3">
    <source>
        <dbReference type="Proteomes" id="UP000184501"/>
    </source>
</evidence>
<evidence type="ECO:0000313" key="2">
    <source>
        <dbReference type="EMBL" id="SHE75316.1"/>
    </source>
</evidence>
<dbReference type="Pfam" id="PF04314">
    <property type="entry name" value="PCuAC"/>
    <property type="match status" value="1"/>
</dbReference>
<proteinExistence type="predicted"/>
<sequence length="258" mass="25231">MSRNVAGGELQVDAAQQRPKANRLRLVPVALGLGAALALAGCSSGQITQTDTQVAAVNGAEAVRGSITVRGAQLAYPTGKGLYAEGSDAPLIINIVNTGDNPDKLLSVSSPDAAAGKVEGSTDLPGHFALATELRDSDGQGGQAQSTPPKATATGVPGQQTGGTGAPTTGTPTAGAPTGATGATGVGRTEPGKVKITLTGLKREVGPGQTVKVTFVFEKAGEVTLDLPIGAPAAPRTGDVGHSGQPAPGKGSGHGGGH</sequence>
<accession>A0A1M4W276</accession>
<feature type="region of interest" description="Disordered" evidence="1">
    <location>
        <begin position="228"/>
        <end position="258"/>
    </location>
</feature>
<evidence type="ECO:0000256" key="1">
    <source>
        <dbReference type="SAM" id="MobiDB-lite"/>
    </source>
</evidence>
<gene>
    <name evidence="2" type="ORF">SAMN05444320_101975</name>
</gene>
<organism evidence="2 3">
    <name type="scientific">Streptoalloteichus hindustanus</name>
    <dbReference type="NCBI Taxonomy" id="2017"/>
    <lineage>
        <taxon>Bacteria</taxon>
        <taxon>Bacillati</taxon>
        <taxon>Actinomycetota</taxon>
        <taxon>Actinomycetes</taxon>
        <taxon>Pseudonocardiales</taxon>
        <taxon>Pseudonocardiaceae</taxon>
        <taxon>Streptoalloteichus</taxon>
    </lineage>
</organism>
<reference evidence="2 3" key="1">
    <citation type="submission" date="2016-11" db="EMBL/GenBank/DDBJ databases">
        <authorList>
            <person name="Jaros S."/>
            <person name="Januszkiewicz K."/>
            <person name="Wedrychowicz H."/>
        </authorList>
    </citation>
    <scope>NUCLEOTIDE SEQUENCE [LARGE SCALE GENOMIC DNA]</scope>
    <source>
        <strain evidence="2 3">DSM 44523</strain>
    </source>
</reference>
<name>A0A1M4W276_STRHI</name>
<dbReference type="OrthoDB" id="5188566at2"/>
<dbReference type="AlphaFoldDB" id="A0A1M4W276"/>
<keyword evidence="3" id="KW-1185">Reference proteome</keyword>
<feature type="region of interest" description="Disordered" evidence="1">
    <location>
        <begin position="135"/>
        <end position="191"/>
    </location>
</feature>